<keyword evidence="1" id="KW-1133">Transmembrane helix</keyword>
<evidence type="ECO:0000256" key="1">
    <source>
        <dbReference type="SAM" id="Phobius"/>
    </source>
</evidence>
<accession>A0A915AFF7</accession>
<dbReference type="WBParaSite" id="PgR004_g209_t02">
    <property type="protein sequence ID" value="PgR004_g209_t02"/>
    <property type="gene ID" value="PgR004_g209"/>
</dbReference>
<dbReference type="AlphaFoldDB" id="A0A915AFF7"/>
<proteinExistence type="predicted"/>
<sequence length="143" mass="15599">MKRSFISANKATIISLMRYRHTVSVLAAVFSLTIGFIPSIKVGDKAFILHDEKTCGGILLNYYTNLAGAEQFQRTCGTGCEKENCSAIVGAELMKGVYGCALLGSIDFLMSASNRMCYFEKGVDVEVLTELAKHLSGSRQRSL</sequence>
<keyword evidence="2" id="KW-1185">Reference proteome</keyword>
<protein>
    <submittedName>
        <fullName evidence="3">Uncharacterized protein</fullName>
    </submittedName>
</protein>
<reference evidence="3" key="1">
    <citation type="submission" date="2022-11" db="UniProtKB">
        <authorList>
            <consortium name="WormBaseParasite"/>
        </authorList>
    </citation>
    <scope>IDENTIFICATION</scope>
</reference>
<organism evidence="2 3">
    <name type="scientific">Parascaris univalens</name>
    <name type="common">Nematode worm</name>
    <dbReference type="NCBI Taxonomy" id="6257"/>
    <lineage>
        <taxon>Eukaryota</taxon>
        <taxon>Metazoa</taxon>
        <taxon>Ecdysozoa</taxon>
        <taxon>Nematoda</taxon>
        <taxon>Chromadorea</taxon>
        <taxon>Rhabditida</taxon>
        <taxon>Spirurina</taxon>
        <taxon>Ascaridomorpha</taxon>
        <taxon>Ascaridoidea</taxon>
        <taxon>Ascarididae</taxon>
        <taxon>Parascaris</taxon>
    </lineage>
</organism>
<feature type="transmembrane region" description="Helical" evidence="1">
    <location>
        <begin position="21"/>
        <end position="40"/>
    </location>
</feature>
<evidence type="ECO:0000313" key="3">
    <source>
        <dbReference type="WBParaSite" id="PgR004_g209_t02"/>
    </source>
</evidence>
<evidence type="ECO:0000313" key="2">
    <source>
        <dbReference type="Proteomes" id="UP000887569"/>
    </source>
</evidence>
<name>A0A915AFF7_PARUN</name>
<keyword evidence="1" id="KW-0812">Transmembrane</keyword>
<keyword evidence="1" id="KW-0472">Membrane</keyword>
<dbReference type="Proteomes" id="UP000887569">
    <property type="component" value="Unplaced"/>
</dbReference>